<keyword evidence="4" id="KW-0328">Glycosyltransferase</keyword>
<accession>A0A9D1V8R3</accession>
<evidence type="ECO:0000313" key="4">
    <source>
        <dbReference type="EMBL" id="HIX08119.1"/>
    </source>
</evidence>
<dbReference type="Pfam" id="PF09508">
    <property type="entry name" value="Lact_bio_phlase"/>
    <property type="match status" value="1"/>
</dbReference>
<dbReference type="Gene3D" id="3.20.20.80">
    <property type="entry name" value="Glycosidases"/>
    <property type="match status" value="1"/>
</dbReference>
<dbReference type="InterPro" id="IPR035363">
    <property type="entry name" value="LBP_M"/>
</dbReference>
<evidence type="ECO:0000313" key="5">
    <source>
        <dbReference type="Proteomes" id="UP000824204"/>
    </source>
</evidence>
<feature type="domain" description="Lacto-N-biose phosphorylase-like N-terminal TIM barrel" evidence="1">
    <location>
        <begin position="4"/>
        <end position="433"/>
    </location>
</feature>
<dbReference type="GO" id="GO:0050500">
    <property type="term" value="F:1,3-beta-galactosyl-N-acetylhexosamine phosphorylase activity"/>
    <property type="evidence" value="ECO:0007669"/>
    <property type="project" value="UniProtKB-EC"/>
</dbReference>
<protein>
    <submittedName>
        <fullName evidence="4">1,3-beta-galactosyl-N-acetylhexosamine phosphorylase</fullName>
        <ecNumber evidence="4">2.4.1.211</ecNumber>
    </submittedName>
</protein>
<dbReference type="SUPFAM" id="SSF52317">
    <property type="entry name" value="Class I glutamine amidotransferase-like"/>
    <property type="match status" value="1"/>
</dbReference>
<dbReference type="EC" id="2.4.1.211" evidence="4"/>
<evidence type="ECO:0000259" key="2">
    <source>
        <dbReference type="Pfam" id="PF17385"/>
    </source>
</evidence>
<evidence type="ECO:0000259" key="3">
    <source>
        <dbReference type="Pfam" id="PF17386"/>
    </source>
</evidence>
<dbReference type="InterPro" id="IPR035080">
    <property type="entry name" value="Lact_bio_phlase-like_N"/>
</dbReference>
<dbReference type="Gene3D" id="3.40.50.880">
    <property type="match status" value="1"/>
</dbReference>
<feature type="domain" description="Lacto-N-biose phosphorylase C-terminal" evidence="3">
    <location>
        <begin position="669"/>
        <end position="719"/>
    </location>
</feature>
<dbReference type="Pfam" id="PF17386">
    <property type="entry name" value="LBP_C"/>
    <property type="match status" value="1"/>
</dbReference>
<sequence>MSRGRVTIPTDESFVEGTKEIAKKWGADAVRDCDGTVLPANVQELAEKVYNTYFVVRGDNEWAEAHPDECHRVFLMSARYLAEGSTLEMDPMRGYFADQIAPDTNQLSRWQVIDRTSETEVKDWSFDKKTGYVVLKNAQPMHEYTVDFLAKITWHPVQIYNYLTNNWTCPKQKMYDPAFPQTASYVQRHMEEWCKAHPETNVVRFTTFLYQFTLVFNEKGKEKYVDWFGYGMSTSPALLDAFEKEYGYALCAEDFVDGGSYNNPFRVPSKKFLDWMDFVQRKVSSVVKDLVKTVHKYGKEAMMFLGDDWIGAEPYGKYFKDMQLDAVVGSVGGGVTVRMLSEIPHVKYREGRFLPYFFPDTFFEGNEDNAVAELDRNWTTARRALLRKPLDRMGFGGYLSLAAKFPKFVDRVTQVCDEFRTIVEAAGKSAPYCGLTVAILNAWGSLRSWQSHMVAHELWYQQIYSYQGILEALSGLAVNVKFISFEDVKRGIDADIDVIINVGEAGTAYSGAQYWADERIVTAIRRWVREGHGFIGVGEPTAYAKGGRFFALADVLGVDKEISLTLSEDKYNIQKQSHFITEDVQGEIDYGEGMKNIYALEGAQVLDIAFSDRFRRSVNVGEVLLAANEYGKGRGVYMAGLPYSAQNARLLYRAMFWAAHKEGEMQRAFSSHPQTECTYYPETDRYAIVNNAQTAVQTYFYDKDGESELLTLQPHQILWK</sequence>
<proteinExistence type="predicted"/>
<dbReference type="EMBL" id="DXFX01000082">
    <property type="protein sequence ID" value="HIX08119.1"/>
    <property type="molecule type" value="Genomic_DNA"/>
</dbReference>
<dbReference type="InterPro" id="IPR029062">
    <property type="entry name" value="Class_I_gatase-like"/>
</dbReference>
<dbReference type="InterPro" id="IPR013783">
    <property type="entry name" value="Ig-like_fold"/>
</dbReference>
<comment type="caution">
    <text evidence="4">The sequence shown here is derived from an EMBL/GenBank/DDBJ whole genome shotgun (WGS) entry which is preliminary data.</text>
</comment>
<dbReference type="Proteomes" id="UP000824204">
    <property type="component" value="Unassembled WGS sequence"/>
</dbReference>
<dbReference type="Pfam" id="PF17385">
    <property type="entry name" value="LBP_M"/>
    <property type="match status" value="1"/>
</dbReference>
<gene>
    <name evidence="4" type="primary">gnpA</name>
    <name evidence="4" type="ORF">H9741_06595</name>
</gene>
<evidence type="ECO:0000259" key="1">
    <source>
        <dbReference type="Pfam" id="PF09508"/>
    </source>
</evidence>
<feature type="domain" description="Lacto-N-biose phosphorylase central" evidence="2">
    <location>
        <begin position="436"/>
        <end position="662"/>
    </location>
</feature>
<dbReference type="Gene3D" id="2.60.40.1180">
    <property type="entry name" value="Golgi alpha-mannosidase II"/>
    <property type="match status" value="1"/>
</dbReference>
<dbReference type="Gene3D" id="2.60.40.10">
    <property type="entry name" value="Immunoglobulins"/>
    <property type="match status" value="1"/>
</dbReference>
<reference evidence="4" key="2">
    <citation type="submission" date="2021-04" db="EMBL/GenBank/DDBJ databases">
        <authorList>
            <person name="Gilroy R."/>
        </authorList>
    </citation>
    <scope>NUCLEOTIDE SEQUENCE</scope>
    <source>
        <strain evidence="4">811</strain>
    </source>
</reference>
<dbReference type="NCBIfam" id="TIGR02336">
    <property type="entry name" value="1,3-beta-galactosyl-N-acetylhexosamine phosphorylase"/>
    <property type="match status" value="1"/>
</dbReference>
<keyword evidence="4" id="KW-0808">Transferase</keyword>
<dbReference type="InterPro" id="IPR013780">
    <property type="entry name" value="Glyco_hydro_b"/>
</dbReference>
<dbReference type="AlphaFoldDB" id="A0A9D1V8R3"/>
<dbReference type="InterPro" id="IPR035356">
    <property type="entry name" value="LBP_C"/>
</dbReference>
<dbReference type="GO" id="GO:0004645">
    <property type="term" value="F:1,4-alpha-oligoglucan phosphorylase activity"/>
    <property type="evidence" value="ECO:0007669"/>
    <property type="project" value="InterPro"/>
</dbReference>
<organism evidence="4 5">
    <name type="scientific">Candidatus Borkfalkia faecipullorum</name>
    <dbReference type="NCBI Taxonomy" id="2838510"/>
    <lineage>
        <taxon>Bacteria</taxon>
        <taxon>Bacillati</taxon>
        <taxon>Bacillota</taxon>
        <taxon>Clostridia</taxon>
        <taxon>Christensenellales</taxon>
        <taxon>Christensenellaceae</taxon>
        <taxon>Candidatus Borkfalkia</taxon>
    </lineage>
</organism>
<reference evidence="4" key="1">
    <citation type="journal article" date="2021" name="PeerJ">
        <title>Extensive microbial diversity within the chicken gut microbiome revealed by metagenomics and culture.</title>
        <authorList>
            <person name="Gilroy R."/>
            <person name="Ravi A."/>
            <person name="Getino M."/>
            <person name="Pursley I."/>
            <person name="Horton D.L."/>
            <person name="Alikhan N.F."/>
            <person name="Baker D."/>
            <person name="Gharbi K."/>
            <person name="Hall N."/>
            <person name="Watson M."/>
            <person name="Adriaenssens E.M."/>
            <person name="Foster-Nyarko E."/>
            <person name="Jarju S."/>
            <person name="Secka A."/>
            <person name="Antonio M."/>
            <person name="Oren A."/>
            <person name="Chaudhuri R.R."/>
            <person name="La Ragione R."/>
            <person name="Hildebrand F."/>
            <person name="Pallen M.J."/>
        </authorList>
    </citation>
    <scope>NUCLEOTIDE SEQUENCE</scope>
    <source>
        <strain evidence="4">811</strain>
    </source>
</reference>
<dbReference type="InterPro" id="IPR012711">
    <property type="entry name" value="Lacto-N-biose_phosphorylase"/>
</dbReference>
<name>A0A9D1V8R3_9FIRM</name>